<evidence type="ECO:0000313" key="3">
    <source>
        <dbReference type="EMBL" id="MBM6922814.1"/>
    </source>
</evidence>
<accession>A0ABS2GML9</accession>
<dbReference type="PANTHER" id="PTHR46558">
    <property type="entry name" value="TRACRIPTIONAL REGULATORY PROTEIN-RELATED-RELATED"/>
    <property type="match status" value="1"/>
</dbReference>
<gene>
    <name evidence="3" type="ORF">H9X81_03785</name>
</gene>
<dbReference type="SUPFAM" id="SSF47413">
    <property type="entry name" value="lambda repressor-like DNA-binding domains"/>
    <property type="match status" value="1"/>
</dbReference>
<dbReference type="EMBL" id="JACSNR010000003">
    <property type="protein sequence ID" value="MBM6922814.1"/>
    <property type="molecule type" value="Genomic_DNA"/>
</dbReference>
<dbReference type="RefSeq" id="WP_204719949.1">
    <property type="nucleotide sequence ID" value="NZ_JACSNR010000003.1"/>
</dbReference>
<dbReference type="Proteomes" id="UP000724149">
    <property type="component" value="Unassembled WGS sequence"/>
</dbReference>
<evidence type="ECO:0000256" key="1">
    <source>
        <dbReference type="ARBA" id="ARBA00023125"/>
    </source>
</evidence>
<keyword evidence="4" id="KW-1185">Reference proteome</keyword>
<dbReference type="InterPro" id="IPR001387">
    <property type="entry name" value="Cro/C1-type_HTH"/>
</dbReference>
<dbReference type="CDD" id="cd00093">
    <property type="entry name" value="HTH_XRE"/>
    <property type="match status" value="1"/>
</dbReference>
<dbReference type="PANTHER" id="PTHR46558:SF11">
    <property type="entry name" value="HTH-TYPE TRANSCRIPTIONAL REGULATOR XRE"/>
    <property type="match status" value="1"/>
</dbReference>
<dbReference type="SMART" id="SM00530">
    <property type="entry name" value="HTH_XRE"/>
    <property type="match status" value="1"/>
</dbReference>
<name>A0ABS2GML9_9FIRM</name>
<dbReference type="Pfam" id="PF01381">
    <property type="entry name" value="HTH_3"/>
    <property type="match status" value="1"/>
</dbReference>
<reference evidence="3 4" key="1">
    <citation type="journal article" date="2021" name="Sci. Rep.">
        <title>The distribution of antibiotic resistance genes in chicken gut microbiota commensals.</title>
        <authorList>
            <person name="Juricova H."/>
            <person name="Matiasovicova J."/>
            <person name="Kubasova T."/>
            <person name="Cejkova D."/>
            <person name="Rychlik I."/>
        </authorList>
    </citation>
    <scope>NUCLEOTIDE SEQUENCE [LARGE SCALE GENOMIC DNA]</scope>
    <source>
        <strain evidence="3 4">An564</strain>
    </source>
</reference>
<feature type="domain" description="HTH cro/C1-type" evidence="2">
    <location>
        <begin position="4"/>
        <end position="58"/>
    </location>
</feature>
<evidence type="ECO:0000313" key="4">
    <source>
        <dbReference type="Proteomes" id="UP000724149"/>
    </source>
</evidence>
<evidence type="ECO:0000259" key="2">
    <source>
        <dbReference type="PROSITE" id="PS50943"/>
    </source>
</evidence>
<keyword evidence="1" id="KW-0238">DNA-binding</keyword>
<dbReference type="InterPro" id="IPR010982">
    <property type="entry name" value="Lambda_DNA-bd_dom_sf"/>
</dbReference>
<dbReference type="Gene3D" id="1.10.260.40">
    <property type="entry name" value="lambda repressor-like DNA-binding domains"/>
    <property type="match status" value="1"/>
</dbReference>
<comment type="caution">
    <text evidence="3">The sequence shown here is derived from an EMBL/GenBank/DDBJ whole genome shotgun (WGS) entry which is preliminary data.</text>
</comment>
<sequence>MNNLKQIREIYGATQEQVAQAINVNRVTVANWESGTSVASSSNQEKLSIYYGIGPEHFYEKALDDEAKQLVLDTSARARELAEKSEGKRVKEQDFHKIFESITFKQAMEQYMFSMKMLLATADSGELDKLRTAALINRKMGARLDAIIDLREQEESSGEPSLFDLIEKVESNE</sequence>
<protein>
    <submittedName>
        <fullName evidence="3">Helix-turn-helix transcriptional regulator</fullName>
    </submittedName>
</protein>
<organism evidence="3 4">
    <name type="scientific">Hydrogenoanaerobacterium saccharovorans</name>
    <dbReference type="NCBI Taxonomy" id="474960"/>
    <lineage>
        <taxon>Bacteria</taxon>
        <taxon>Bacillati</taxon>
        <taxon>Bacillota</taxon>
        <taxon>Clostridia</taxon>
        <taxon>Eubacteriales</taxon>
        <taxon>Oscillospiraceae</taxon>
        <taxon>Hydrogenoanaerobacterium</taxon>
    </lineage>
</organism>
<dbReference type="PROSITE" id="PS50943">
    <property type="entry name" value="HTH_CROC1"/>
    <property type="match status" value="1"/>
</dbReference>
<proteinExistence type="predicted"/>